<evidence type="ECO:0000259" key="7">
    <source>
        <dbReference type="Pfam" id="PF00266"/>
    </source>
</evidence>
<evidence type="ECO:0000313" key="9">
    <source>
        <dbReference type="Proteomes" id="UP000466848"/>
    </source>
</evidence>
<dbReference type="RefSeq" id="WP_163064830.1">
    <property type="nucleotide sequence ID" value="NZ_CP048649.1"/>
</dbReference>
<proteinExistence type="inferred from homology"/>
<evidence type="ECO:0000256" key="6">
    <source>
        <dbReference type="ARBA" id="ARBA00050776"/>
    </source>
</evidence>
<dbReference type="CDD" id="cd06453">
    <property type="entry name" value="SufS_like"/>
    <property type="match status" value="1"/>
</dbReference>
<dbReference type="InterPro" id="IPR000192">
    <property type="entry name" value="Aminotrans_V_dom"/>
</dbReference>
<dbReference type="GO" id="GO:0008483">
    <property type="term" value="F:transaminase activity"/>
    <property type="evidence" value="ECO:0007669"/>
    <property type="project" value="UniProtKB-KW"/>
</dbReference>
<dbReference type="InterPro" id="IPR015421">
    <property type="entry name" value="PyrdxlP-dep_Trfase_major"/>
</dbReference>
<organism evidence="8 9">
    <name type="scientific">Aminipila butyrica</name>
    <dbReference type="NCBI Taxonomy" id="433296"/>
    <lineage>
        <taxon>Bacteria</taxon>
        <taxon>Bacillati</taxon>
        <taxon>Bacillota</taxon>
        <taxon>Clostridia</taxon>
        <taxon>Peptostreptococcales</taxon>
        <taxon>Anaerovoracaceae</taxon>
        <taxon>Aminipila</taxon>
    </lineage>
</organism>
<gene>
    <name evidence="8" type="ORF">Ami103574_00670</name>
</gene>
<dbReference type="AlphaFoldDB" id="A0A858BSI7"/>
<dbReference type="PIRSF" id="PIRSF005572">
    <property type="entry name" value="NifS"/>
    <property type="match status" value="1"/>
</dbReference>
<dbReference type="Gene3D" id="3.40.640.10">
    <property type="entry name" value="Type I PLP-dependent aspartate aminotransferase-like (Major domain)"/>
    <property type="match status" value="1"/>
</dbReference>
<sequence>MIYLDNGATSFPKPKAMLEAVYRCMAEYCGNPGRSGHFMSMKTGEEIYKARKNLGKLLNIPDPSRIIFTGNTTGALNQGLQGLLKEGEHVITTSMEHNSVLRPLKMLETKGVEHTIVKCDRTGSVSLRDVKAAIRPNTRLIVCTHASNVTGTIMPIREIGELAHRNNLLFMVDGAQSAGSVPINVVELNLDLLAMPGHKGLLGPMGTGLLYVRDGIELEPLLPGGTGTLSKERKPPKEMPEGYEAGTVNAPGIIGLGASVELLLQLGVKTIYEYEEELTGLLDEGLRNIKGVTVYGVEDCRKKTSIVAFNVKGKSCEQVADELSELYGIAGRAGFHCAGLAHKTIGTWETGAVRLSVGPFNTKKQIKTAVEAVNRISKGR</sequence>
<evidence type="ECO:0000256" key="4">
    <source>
        <dbReference type="ARBA" id="ARBA00022679"/>
    </source>
</evidence>
<dbReference type="Proteomes" id="UP000466848">
    <property type="component" value="Chromosome"/>
</dbReference>
<evidence type="ECO:0000256" key="5">
    <source>
        <dbReference type="ARBA" id="ARBA00022898"/>
    </source>
</evidence>
<dbReference type="InterPro" id="IPR015424">
    <property type="entry name" value="PyrdxlP-dep_Trfase"/>
</dbReference>
<dbReference type="EMBL" id="CP048649">
    <property type="protein sequence ID" value="QIB67910.1"/>
    <property type="molecule type" value="Genomic_DNA"/>
</dbReference>
<comment type="similarity">
    <text evidence="2">Belongs to the class-V pyridoxal-phosphate-dependent aminotransferase family. Csd subfamily.</text>
</comment>
<dbReference type="SUPFAM" id="SSF53383">
    <property type="entry name" value="PLP-dependent transferases"/>
    <property type="match status" value="1"/>
</dbReference>
<dbReference type="InterPro" id="IPR010970">
    <property type="entry name" value="Cys_dSase_SufS"/>
</dbReference>
<keyword evidence="5" id="KW-0663">Pyridoxal phosphate</keyword>
<evidence type="ECO:0000256" key="2">
    <source>
        <dbReference type="ARBA" id="ARBA00010447"/>
    </source>
</evidence>
<reference evidence="8 9" key="1">
    <citation type="submission" date="2020-02" db="EMBL/GenBank/DDBJ databases">
        <authorList>
            <person name="Kim Y.B."/>
            <person name="Roh S.W."/>
        </authorList>
    </citation>
    <scope>NUCLEOTIDE SEQUENCE [LARGE SCALE GENOMIC DNA]</scope>
    <source>
        <strain evidence="8 9">DSM 103574</strain>
    </source>
</reference>
<evidence type="ECO:0000256" key="3">
    <source>
        <dbReference type="ARBA" id="ARBA00012239"/>
    </source>
</evidence>
<dbReference type="InterPro" id="IPR010969">
    <property type="entry name" value="Cys_dSase-rel_unknwn_funct"/>
</dbReference>
<keyword evidence="4 8" id="KW-0808">Transferase</keyword>
<comment type="cofactor">
    <cofactor evidence="1">
        <name>pyridoxal 5'-phosphate</name>
        <dbReference type="ChEBI" id="CHEBI:597326"/>
    </cofactor>
</comment>
<dbReference type="InterPro" id="IPR016454">
    <property type="entry name" value="Cysteine_dSase"/>
</dbReference>
<keyword evidence="9" id="KW-1185">Reference proteome</keyword>
<dbReference type="GO" id="GO:0030170">
    <property type="term" value="F:pyridoxal phosphate binding"/>
    <property type="evidence" value="ECO:0007669"/>
    <property type="project" value="InterPro"/>
</dbReference>
<evidence type="ECO:0000256" key="1">
    <source>
        <dbReference type="ARBA" id="ARBA00001933"/>
    </source>
</evidence>
<dbReference type="Pfam" id="PF00266">
    <property type="entry name" value="Aminotran_5"/>
    <property type="match status" value="1"/>
</dbReference>
<dbReference type="InterPro" id="IPR015422">
    <property type="entry name" value="PyrdxlP-dep_Trfase_small"/>
</dbReference>
<name>A0A858BSI7_9FIRM</name>
<comment type="catalytic activity">
    <reaction evidence="6">
        <text>(sulfur carrier)-H + L-cysteine = (sulfur carrier)-SH + L-alanine</text>
        <dbReference type="Rhea" id="RHEA:43892"/>
        <dbReference type="Rhea" id="RHEA-COMP:14737"/>
        <dbReference type="Rhea" id="RHEA-COMP:14739"/>
        <dbReference type="ChEBI" id="CHEBI:29917"/>
        <dbReference type="ChEBI" id="CHEBI:35235"/>
        <dbReference type="ChEBI" id="CHEBI:57972"/>
        <dbReference type="ChEBI" id="CHEBI:64428"/>
        <dbReference type="EC" id="2.8.1.7"/>
    </reaction>
</comment>
<protein>
    <recommendedName>
        <fullName evidence="3">cysteine desulfurase</fullName>
        <ecNumber evidence="3">2.8.1.7</ecNumber>
    </recommendedName>
</protein>
<keyword evidence="8" id="KW-0032">Aminotransferase</keyword>
<dbReference type="Gene3D" id="3.90.1150.10">
    <property type="entry name" value="Aspartate Aminotransferase, domain 1"/>
    <property type="match status" value="1"/>
</dbReference>
<dbReference type="GO" id="GO:0006534">
    <property type="term" value="P:cysteine metabolic process"/>
    <property type="evidence" value="ECO:0007669"/>
    <property type="project" value="InterPro"/>
</dbReference>
<evidence type="ECO:0000313" key="8">
    <source>
        <dbReference type="EMBL" id="QIB67910.1"/>
    </source>
</evidence>
<dbReference type="EC" id="2.8.1.7" evidence="3"/>
<dbReference type="PANTHER" id="PTHR43586:SF4">
    <property type="entry name" value="ISOPENICILLIN N EPIMERASE"/>
    <property type="match status" value="1"/>
</dbReference>
<dbReference type="PANTHER" id="PTHR43586">
    <property type="entry name" value="CYSTEINE DESULFURASE"/>
    <property type="match status" value="1"/>
</dbReference>
<dbReference type="NCBIfam" id="TIGR01977">
    <property type="entry name" value="am_tr_V_EF2568"/>
    <property type="match status" value="1"/>
</dbReference>
<dbReference type="KEGG" id="abut:Ami103574_00670"/>
<accession>A0A858BSI7</accession>
<feature type="domain" description="Aminotransferase class V" evidence="7">
    <location>
        <begin position="2"/>
        <end position="367"/>
    </location>
</feature>
<dbReference type="GO" id="GO:0031071">
    <property type="term" value="F:cysteine desulfurase activity"/>
    <property type="evidence" value="ECO:0007669"/>
    <property type="project" value="UniProtKB-EC"/>
</dbReference>